<evidence type="ECO:0000256" key="1">
    <source>
        <dbReference type="SAM" id="MobiDB-lite"/>
    </source>
</evidence>
<accession>A0A6B3KJH4</accession>
<feature type="chain" id="PRO_5043478794" evidence="2">
    <location>
        <begin position="21"/>
        <end position="50"/>
    </location>
</feature>
<proteinExistence type="predicted"/>
<reference evidence="3" key="1">
    <citation type="submission" date="2019-11" db="EMBL/GenBank/DDBJ databases">
        <title>Genome-resolved metagenomics to study the prevalence of co-infection and intraspecific heterogeneity among plant pathogen metapopulations.</title>
        <authorList>
            <person name="Newberry E."/>
            <person name="Bhandari R."/>
            <person name="Kemble J."/>
            <person name="Sikora E."/>
            <person name="Potnis N."/>
        </authorList>
    </citation>
    <scope>NUCLEOTIDE SEQUENCE</scope>
    <source>
        <strain evidence="3">Xe_Pep_Tuscaloosa_18b</strain>
    </source>
</reference>
<name>A0A6B3KJH4_XANEU</name>
<evidence type="ECO:0000256" key="2">
    <source>
        <dbReference type="SAM" id="SignalP"/>
    </source>
</evidence>
<dbReference type="AlphaFoldDB" id="A0A6B3KJH4"/>
<sequence length="50" mass="5000">MRRLVLTVLAACSAIAPASASPNDASSAPASSQVAQASAPSLRNGREIFS</sequence>
<protein>
    <submittedName>
        <fullName evidence="3">Lytic transglycosylase</fullName>
    </submittedName>
</protein>
<feature type="non-terminal residue" evidence="3">
    <location>
        <position position="50"/>
    </location>
</feature>
<organism evidence="3">
    <name type="scientific">Xanthomonas euvesicatoria</name>
    <dbReference type="NCBI Taxonomy" id="456327"/>
    <lineage>
        <taxon>Bacteria</taxon>
        <taxon>Pseudomonadati</taxon>
        <taxon>Pseudomonadota</taxon>
        <taxon>Gammaproteobacteria</taxon>
        <taxon>Lysobacterales</taxon>
        <taxon>Lysobacteraceae</taxon>
        <taxon>Xanthomonas</taxon>
    </lineage>
</organism>
<keyword evidence="2" id="KW-0732">Signal</keyword>
<dbReference type="EMBL" id="JAAGYV010000220">
    <property type="protein sequence ID" value="NEK74914.1"/>
    <property type="molecule type" value="Genomic_DNA"/>
</dbReference>
<feature type="compositionally biased region" description="Low complexity" evidence="1">
    <location>
        <begin position="17"/>
        <end position="41"/>
    </location>
</feature>
<evidence type="ECO:0000313" key="3">
    <source>
        <dbReference type="EMBL" id="NEK74914.1"/>
    </source>
</evidence>
<comment type="caution">
    <text evidence="3">The sequence shown here is derived from an EMBL/GenBank/DDBJ whole genome shotgun (WGS) entry which is preliminary data.</text>
</comment>
<feature type="region of interest" description="Disordered" evidence="1">
    <location>
        <begin position="17"/>
        <end position="50"/>
    </location>
</feature>
<feature type="signal peptide" evidence="2">
    <location>
        <begin position="1"/>
        <end position="20"/>
    </location>
</feature>
<gene>
    <name evidence="3" type="ORF">G3W62_19465</name>
</gene>